<reference evidence="3" key="2">
    <citation type="submission" date="2020-10" db="UniProtKB">
        <authorList>
            <consortium name="WormBaseParasite"/>
        </authorList>
    </citation>
    <scope>IDENTIFICATION</scope>
</reference>
<reference evidence="2" key="1">
    <citation type="journal article" date="2013" name="Genetics">
        <title>The draft genome and transcriptome of Panagrellus redivivus are shaped by the harsh demands of a free-living lifestyle.</title>
        <authorList>
            <person name="Srinivasan J."/>
            <person name="Dillman A.R."/>
            <person name="Macchietto M.G."/>
            <person name="Heikkinen L."/>
            <person name="Lakso M."/>
            <person name="Fracchia K.M."/>
            <person name="Antoshechkin I."/>
            <person name="Mortazavi A."/>
            <person name="Wong G."/>
            <person name="Sternberg P.W."/>
        </authorList>
    </citation>
    <scope>NUCLEOTIDE SEQUENCE [LARGE SCALE GENOMIC DNA]</scope>
    <source>
        <strain evidence="2">MT8872</strain>
    </source>
</reference>
<feature type="transmembrane region" description="Helical" evidence="1">
    <location>
        <begin position="55"/>
        <end position="80"/>
    </location>
</feature>
<name>A0A7E4VV48_PANRE</name>
<protein>
    <submittedName>
        <fullName evidence="3">Movement protein</fullName>
    </submittedName>
</protein>
<dbReference type="Proteomes" id="UP000492821">
    <property type="component" value="Unassembled WGS sequence"/>
</dbReference>
<sequence>MSNYHRNRIAAANTSIDELEKGPTYYSSPTPTQSTVTNGYLDRRRIRGRYNIEDWVLFVILFLMFLAILAILAIFIAVIVKVVQLSNAAERLIGTDSPLGSFISRLLSGST</sequence>
<proteinExistence type="predicted"/>
<evidence type="ECO:0000313" key="2">
    <source>
        <dbReference type="Proteomes" id="UP000492821"/>
    </source>
</evidence>
<evidence type="ECO:0000256" key="1">
    <source>
        <dbReference type="SAM" id="Phobius"/>
    </source>
</evidence>
<keyword evidence="1" id="KW-0472">Membrane</keyword>
<keyword evidence="1" id="KW-1133">Transmembrane helix</keyword>
<organism evidence="2 3">
    <name type="scientific">Panagrellus redivivus</name>
    <name type="common">Microworm</name>
    <dbReference type="NCBI Taxonomy" id="6233"/>
    <lineage>
        <taxon>Eukaryota</taxon>
        <taxon>Metazoa</taxon>
        <taxon>Ecdysozoa</taxon>
        <taxon>Nematoda</taxon>
        <taxon>Chromadorea</taxon>
        <taxon>Rhabditida</taxon>
        <taxon>Tylenchina</taxon>
        <taxon>Panagrolaimomorpha</taxon>
        <taxon>Panagrolaimoidea</taxon>
        <taxon>Panagrolaimidae</taxon>
        <taxon>Panagrellus</taxon>
    </lineage>
</organism>
<dbReference type="AlphaFoldDB" id="A0A7E4VV48"/>
<keyword evidence="2" id="KW-1185">Reference proteome</keyword>
<keyword evidence="1" id="KW-0812">Transmembrane</keyword>
<dbReference type="WBParaSite" id="Pan_g3128.t1">
    <property type="protein sequence ID" value="Pan_g3128.t1"/>
    <property type="gene ID" value="Pan_g3128"/>
</dbReference>
<accession>A0A7E4VV48</accession>
<evidence type="ECO:0000313" key="3">
    <source>
        <dbReference type="WBParaSite" id="Pan_g3128.t1"/>
    </source>
</evidence>